<feature type="region of interest" description="Disordered" evidence="1">
    <location>
        <begin position="586"/>
        <end position="680"/>
    </location>
</feature>
<feature type="compositionally biased region" description="Basic and acidic residues" evidence="1">
    <location>
        <begin position="382"/>
        <end position="416"/>
    </location>
</feature>
<feature type="region of interest" description="Disordered" evidence="1">
    <location>
        <begin position="1039"/>
        <end position="1086"/>
    </location>
</feature>
<feature type="region of interest" description="Disordered" evidence="1">
    <location>
        <begin position="1480"/>
        <end position="1599"/>
    </location>
</feature>
<feature type="compositionally biased region" description="Basic and acidic residues" evidence="1">
    <location>
        <begin position="1512"/>
        <end position="1535"/>
    </location>
</feature>
<feature type="region of interest" description="Disordered" evidence="1">
    <location>
        <begin position="776"/>
        <end position="833"/>
    </location>
</feature>
<feature type="compositionally biased region" description="Basic and acidic residues" evidence="1">
    <location>
        <begin position="2013"/>
        <end position="2031"/>
    </location>
</feature>
<feature type="region of interest" description="Disordered" evidence="1">
    <location>
        <begin position="1813"/>
        <end position="1892"/>
    </location>
</feature>
<reference evidence="2" key="1">
    <citation type="journal article" date="2023" name="Insect Mol. Biol.">
        <title>Genome sequencing provides insights into the evolution of gene families encoding plant cell wall-degrading enzymes in longhorned beetles.</title>
        <authorList>
            <person name="Shin N.R."/>
            <person name="Okamura Y."/>
            <person name="Kirsch R."/>
            <person name="Pauchet Y."/>
        </authorList>
    </citation>
    <scope>NUCLEOTIDE SEQUENCE</scope>
    <source>
        <strain evidence="2">RBIC_L_NR</strain>
    </source>
</reference>
<dbReference type="InterPro" id="IPR036179">
    <property type="entry name" value="Ig-like_dom_sf"/>
</dbReference>
<protein>
    <recommendedName>
        <fullName evidence="4">Titin</fullName>
    </recommendedName>
</protein>
<feature type="compositionally biased region" description="Polar residues" evidence="1">
    <location>
        <begin position="57"/>
        <end position="77"/>
    </location>
</feature>
<comment type="caution">
    <text evidence="2">The sequence shown here is derived from an EMBL/GenBank/DDBJ whole genome shotgun (WGS) entry which is preliminary data.</text>
</comment>
<evidence type="ECO:0000313" key="2">
    <source>
        <dbReference type="EMBL" id="KAJ8952459.1"/>
    </source>
</evidence>
<feature type="compositionally biased region" description="Basic and acidic residues" evidence="1">
    <location>
        <begin position="1480"/>
        <end position="1504"/>
    </location>
</feature>
<feature type="region of interest" description="Disordered" evidence="1">
    <location>
        <begin position="1907"/>
        <end position="1987"/>
    </location>
</feature>
<feature type="compositionally biased region" description="Basic and acidic residues" evidence="1">
    <location>
        <begin position="1941"/>
        <end position="1987"/>
    </location>
</feature>
<feature type="region of interest" description="Disordered" evidence="1">
    <location>
        <begin position="1631"/>
        <end position="1695"/>
    </location>
</feature>
<dbReference type="SUPFAM" id="SSF48726">
    <property type="entry name" value="Immunoglobulin"/>
    <property type="match status" value="1"/>
</dbReference>
<gene>
    <name evidence="2" type="ORF">NQ314_007535</name>
</gene>
<feature type="compositionally biased region" description="Basic and acidic residues" evidence="1">
    <location>
        <begin position="1751"/>
        <end position="1766"/>
    </location>
</feature>
<feature type="compositionally biased region" description="Basic and acidic residues" evidence="1">
    <location>
        <begin position="1854"/>
        <end position="1892"/>
    </location>
</feature>
<feature type="compositionally biased region" description="Acidic residues" evidence="1">
    <location>
        <begin position="288"/>
        <end position="297"/>
    </location>
</feature>
<feature type="compositionally biased region" description="Basic and acidic residues" evidence="1">
    <location>
        <begin position="435"/>
        <end position="445"/>
    </location>
</feature>
<feature type="compositionally biased region" description="Basic and acidic residues" evidence="1">
    <location>
        <begin position="1554"/>
        <end position="1599"/>
    </location>
</feature>
<dbReference type="Gene3D" id="2.60.40.10">
    <property type="entry name" value="Immunoglobulins"/>
    <property type="match status" value="1"/>
</dbReference>
<feature type="compositionally biased region" description="Basic and acidic residues" evidence="1">
    <location>
        <begin position="2042"/>
        <end position="2107"/>
    </location>
</feature>
<feature type="compositionally biased region" description="Basic and acidic residues" evidence="1">
    <location>
        <begin position="1813"/>
        <end position="1847"/>
    </location>
</feature>
<dbReference type="InterPro" id="IPR013783">
    <property type="entry name" value="Ig-like_fold"/>
</dbReference>
<feature type="compositionally biased region" description="Basic and acidic residues" evidence="1">
    <location>
        <begin position="586"/>
        <end position="597"/>
    </location>
</feature>
<evidence type="ECO:0008006" key="4">
    <source>
        <dbReference type="Google" id="ProtNLM"/>
    </source>
</evidence>
<feature type="region of interest" description="Disordered" evidence="1">
    <location>
        <begin position="202"/>
        <end position="297"/>
    </location>
</feature>
<feature type="compositionally biased region" description="Basic and acidic residues" evidence="1">
    <location>
        <begin position="1635"/>
        <end position="1645"/>
    </location>
</feature>
<feature type="region of interest" description="Disordered" evidence="1">
    <location>
        <begin position="489"/>
        <end position="561"/>
    </location>
</feature>
<sequence>MVSYSPEMIQEGSNAILLISTTYEEDSGTFSCRATSSAGQVEQSAKLIVKRRPGTFRKSSTTDITAKDQISTYSKQQFGPGPGGVGKTTLKATPGSKGGQPLDENELPGAQKPTEDQIPKPLQAQPWTQEQITLKKTTRDKKEIAKEKLETVELKRIDTKLEENQKDKTLKEKLYSTEDTTLMKVDEEESIEQSRILKVKDWRKQKKPQQGTEKYLETEETTLLSVDETERDTIKRKTEDLKSRDWRKPRHPTDEKIVHTEDKTLLELSESEEQTISKKVRKPRKEVESEEEEDEEEIIITAEGQKKLIKKLKPKDLDKETAESVPWNKQEIVLKKAPREKKEIPKEKLEEVTLKPTTGERETIPQEKVITLEPITKTTELIPKDISRQPKEIKTETTKLPEESDTKLRPVSKDIPEEPIPWNKQEITLRKTSKEKKDISKEKLQDVSLKPTYDSDITKQEINEAKLTEQVKYEIDSIQHIEDKHITDFKETSETTEDTTLTTKSWRRGKKPIEEKEKLPITDSVDLPKEETETIDSEKPKAQRPRILPLGKEEPVPWNQQQIILKKTQREKKEELKDKAEEIDLKDRKEKIHHEETSETPLQHIEDKSIIRDKPEEIKETKLETKSWRRGKEHTSREEKRDFETEVTDKLQDTEITPQLPKQMPAPIEKKEEPIPWNKQEISLKKTQKVRKEEVKEQMEEVQLKPIKLESSKIETEETKGLKEIQQTFIPEEENVYKPSSLDLKLEKPIQEKPKKPLEQTVEPFVEATTVAEETKLEAKSWRRGKDFKEEKAKEVKPELIQDVPEQKTHKLDDKETKPLLPKQKAAPSEKIEETIPWNKQEINLKKTQKGKKDVEEKIEEVQLNITLKPQSELTKKEEVKDEAIIDTEKQVIEKTKVEHIKIERPHEQVLEKPLQFTEDKSIVEDANELIQETKLEAKSWRRGKPKEEKPKLIEEILEVTEKLEDEIKPQLPEQKTIPIETKEELKEEIEEKIEEVHLKPLKPKTEKIETDEAKDKTITDKDDLKVIPETETKDYKVVKQKPEKPLQRVEDKTVEDTQEIIHETKLETKTWPRGKTPKEEKPKEEIAEIIEKGFRNKRSNHSKRKKSQFHGISKRLLLKRHKKEKKEEVKETIDEVQLRPLKSQAEIIKTEEGKVTDVKELEHIQPLRHLKDETIATEKETEVVQKIEEEKSVEQILDKQIQHTENEHIIEDTKKITQETKLETKSWRRGKAPKEEKPTDKPELIEETLVDVTGMPETEETKEQIPKQKIFPTEKKEEPVPWNKQEINLKRTQKGKKEEVKEVEEVHLKPLVPQSVITETKKAKDANLPGVDQIKKLLKILNLKMFLYLKNHLKLLKKIDIEEIKPHAPKLKLKDKEAFEDIKPKEEIPETVTEKPSEISEKIVTEEIKPQKLKQKEVPLEKEEPIPWNKQEIVLKKAHKGKKEQIQEKIDVQLKPIRRDSKTVPTEEVQISELEEISHEHLDIQKPEEQGEAVTEKPQVREWRRPKRPIQPKETEKLEEVKPSEVLKDAEQIRQPETLVTEQSEIIEPQILKPEKATEEKLEEQFKPDKTAKSAEKAEYDKIPVEHKEKEKSRSEEKLVPWTEEVVTLKRTPKISQPLESEEIETVSLKPLKKTKDDILKADSESSSEEANVIMSVEKSKKRRKKKKKPLKPQVEETQLEEPKAEETVDEISTSEISKIPETVIVETVTEVEDTIVLKVDEGDKKKPKFSKNILEEETQPETIKLKSVPKTEKIEEHQDIEKISLKPVTKPESIEIKETKEKKRKGKKPKEDELPEIEDVEKYVPEVVEKVEFEETPKEHEEKPSLPWRREIKPKEEKPAEEKPSLKIGKGKIPEERDVKEEVKLKPIKKDEKPEQEKPDISKPIKLPESDLKLKEYEKHIIEPSPVEKKEIPEVAELKESTRPEESRKEEEITPEISEPWRRTPKKKEEKIPEVKEWPRGKRKPAPEEDKEDIKLKPIAKSKPELPEYKIETEEIKREWATETPITHYDDKIEIKPIESEEKLEDEITKRKRTKPRTKIQPEETEKIDLKPIPKEKEEEKPKEPEVKEWRRGKQKEKPVEETKDVEEVQVQEEKPELIPTKIEDTAEEIPQVPETERSETEIKLIEKKKAVKKLQKKRR</sequence>
<accession>A0AAV8YML6</accession>
<evidence type="ECO:0000256" key="1">
    <source>
        <dbReference type="SAM" id="MobiDB-lite"/>
    </source>
</evidence>
<dbReference type="Proteomes" id="UP001162156">
    <property type="component" value="Unassembled WGS sequence"/>
</dbReference>
<feature type="compositionally biased region" description="Basic and acidic residues" evidence="1">
    <location>
        <begin position="231"/>
        <end position="265"/>
    </location>
</feature>
<feature type="compositionally biased region" description="Basic and acidic residues" evidence="1">
    <location>
        <begin position="633"/>
        <end position="653"/>
    </location>
</feature>
<feature type="region of interest" description="Disordered" evidence="1">
    <location>
        <begin position="1209"/>
        <end position="1302"/>
    </location>
</feature>
<feature type="compositionally biased region" description="Basic and acidic residues" evidence="1">
    <location>
        <begin position="1260"/>
        <end position="1280"/>
    </location>
</feature>
<feature type="region of interest" description="Disordered" evidence="1">
    <location>
        <begin position="380"/>
        <end position="456"/>
    </location>
</feature>
<name>A0AAV8YML6_9CUCU</name>
<proteinExistence type="predicted"/>
<organism evidence="2 3">
    <name type="scientific">Rhamnusium bicolor</name>
    <dbReference type="NCBI Taxonomy" id="1586634"/>
    <lineage>
        <taxon>Eukaryota</taxon>
        <taxon>Metazoa</taxon>
        <taxon>Ecdysozoa</taxon>
        <taxon>Arthropoda</taxon>
        <taxon>Hexapoda</taxon>
        <taxon>Insecta</taxon>
        <taxon>Pterygota</taxon>
        <taxon>Neoptera</taxon>
        <taxon>Endopterygota</taxon>
        <taxon>Coleoptera</taxon>
        <taxon>Polyphaga</taxon>
        <taxon>Cucujiformia</taxon>
        <taxon>Chrysomeloidea</taxon>
        <taxon>Cerambycidae</taxon>
        <taxon>Lepturinae</taxon>
        <taxon>Rhagiini</taxon>
        <taxon>Rhamnusium</taxon>
    </lineage>
</organism>
<feature type="compositionally biased region" description="Basic and acidic residues" evidence="1">
    <location>
        <begin position="1209"/>
        <end position="1245"/>
    </location>
</feature>
<feature type="region of interest" description="Disordered" evidence="1">
    <location>
        <begin position="1742"/>
        <end position="1801"/>
    </location>
</feature>
<feature type="compositionally biased region" description="Basic and acidic residues" evidence="1">
    <location>
        <begin position="776"/>
        <end position="818"/>
    </location>
</feature>
<dbReference type="EMBL" id="JANEYF010002024">
    <property type="protein sequence ID" value="KAJ8952459.1"/>
    <property type="molecule type" value="Genomic_DNA"/>
</dbReference>
<feature type="compositionally biased region" description="Basic and acidic residues" evidence="1">
    <location>
        <begin position="1907"/>
        <end position="1934"/>
    </location>
</feature>
<feature type="region of interest" description="Disordered" evidence="1">
    <location>
        <begin position="2013"/>
        <end position="2123"/>
    </location>
</feature>
<feature type="compositionally biased region" description="Basic and acidic residues" evidence="1">
    <location>
        <begin position="604"/>
        <end position="627"/>
    </location>
</feature>
<evidence type="ECO:0000313" key="3">
    <source>
        <dbReference type="Proteomes" id="UP001162156"/>
    </source>
</evidence>
<keyword evidence="3" id="KW-1185">Reference proteome</keyword>
<feature type="compositionally biased region" description="Basic and acidic residues" evidence="1">
    <location>
        <begin position="511"/>
        <end position="541"/>
    </location>
</feature>
<feature type="compositionally biased region" description="Basic residues" evidence="1">
    <location>
        <begin position="1661"/>
        <end position="1672"/>
    </location>
</feature>
<feature type="compositionally biased region" description="Basic and acidic residues" evidence="1">
    <location>
        <begin position="1774"/>
        <end position="1783"/>
    </location>
</feature>
<feature type="region of interest" description="Disordered" evidence="1">
    <location>
        <begin position="56"/>
        <end position="128"/>
    </location>
</feature>